<keyword evidence="4" id="KW-1185">Reference proteome</keyword>
<organism evidence="3 4">
    <name type="scientific">Dermabacter jinjuensis</name>
    <dbReference type="NCBI Taxonomy" id="1667168"/>
    <lineage>
        <taxon>Bacteria</taxon>
        <taxon>Bacillati</taxon>
        <taxon>Actinomycetota</taxon>
        <taxon>Actinomycetes</taxon>
        <taxon>Micrococcales</taxon>
        <taxon>Dermabacteraceae</taxon>
        <taxon>Dermabacter</taxon>
    </lineage>
</organism>
<feature type="region of interest" description="Disordered" evidence="1">
    <location>
        <begin position="369"/>
        <end position="390"/>
    </location>
</feature>
<dbReference type="InterPro" id="IPR029447">
    <property type="entry name" value="DUF4439"/>
</dbReference>
<protein>
    <recommendedName>
        <fullName evidence="2">DUF4439 domain-containing protein</fullName>
    </recommendedName>
</protein>
<dbReference type="InterPro" id="IPR012347">
    <property type="entry name" value="Ferritin-like"/>
</dbReference>
<sequence length="615" mass="66309">MLVGRKKGTLDRLEENLHADLAFAFERAKRSHIDIHCVLLMICSSIMCGGYPGLAKLEMNLGPGDVGHVHPVRSRRHLASRRRLRGPLRNVRRFLHVKHELFALNILEAAKKGAPRGVFNVEKTGAGALKVANFGQGPKHARGRDLERRRPIPDKRRISVEEVRKLARHVGEGIEIGASDFIFGKIDHDIEKGCGSSRLDDEMLDNESVRLDDGREGLRECFNLTSLSGGGVLLHGAPLARSSVPNRVGHRDHNVLNMVAHPGARSRMRHVTKGLARRGFLAGILAAPLLASCTGPTRIAIGQRETYTPPPPGIDEIYRTELLTSVTDLAGILETARPHEDFPSFLTSAIATHQRALRTGAEQEKIASAEANRTEKGGSAHESAAAGTQAPVERAMLDAARGLAALRDLYAHATIQVSGDFADLCAAGSAWTEWAALRLTRVAKAAAVAGVSAPKPFTDMEPSREVPAIDPPEAAETHLIETPLERAQTDENFAAYALEVAATRVKADQREAYLKAANVHASRAETFGEVAEHLGLPLVAREAGYALPRPLDAEGAANLRLKVTSRTLTNAVELAGLAPLSERAPFLTAALESAKALEALRETLPPFPGIDEGES</sequence>
<dbReference type="InterPro" id="IPR009078">
    <property type="entry name" value="Ferritin-like_SF"/>
</dbReference>
<reference evidence="3 4" key="1">
    <citation type="journal article" date="2016" name="Int. J. Syst. Evol. Microbiol.">
        <title>Dermabacter jinjuensis sp. nov., a novel species of the genus Dermabacter isolated from a clinical specimen.</title>
        <authorList>
            <person name="Park Y.K."/>
            <person name="Lee K.M."/>
            <person name="Lee W.K."/>
            <person name="Cho M.J."/>
            <person name="Lee H.S."/>
            <person name="Cho Y.G."/>
            <person name="Lee Y.C."/>
            <person name="Lee W.K."/>
            <person name="Seong W.K."/>
            <person name="Hwang K.J."/>
        </authorList>
    </citation>
    <scope>NUCLEOTIDE SEQUENCE [LARGE SCALE GENOMIC DNA]</scope>
    <source>
        <strain evidence="3 4">32T</strain>
    </source>
</reference>
<gene>
    <name evidence="3" type="ORF">COP05_02820</name>
</gene>
<dbReference type="Gene3D" id="1.20.1260.10">
    <property type="match status" value="1"/>
</dbReference>
<accession>A0ABM6PLL1</accession>
<dbReference type="SUPFAM" id="SSF47240">
    <property type="entry name" value="Ferritin-like"/>
    <property type="match status" value="1"/>
</dbReference>
<name>A0ABM6PLL1_9MICO</name>
<evidence type="ECO:0000259" key="2">
    <source>
        <dbReference type="Pfam" id="PF14530"/>
    </source>
</evidence>
<dbReference type="Proteomes" id="UP000815698">
    <property type="component" value="Chromosome"/>
</dbReference>
<dbReference type="EMBL" id="CP023482">
    <property type="protein sequence ID" value="ATH96142.1"/>
    <property type="molecule type" value="Genomic_DNA"/>
</dbReference>
<evidence type="ECO:0000313" key="4">
    <source>
        <dbReference type="Proteomes" id="UP000815698"/>
    </source>
</evidence>
<evidence type="ECO:0000313" key="3">
    <source>
        <dbReference type="EMBL" id="ATH96142.1"/>
    </source>
</evidence>
<proteinExistence type="predicted"/>
<feature type="compositionally biased region" description="Basic and acidic residues" evidence="1">
    <location>
        <begin position="369"/>
        <end position="379"/>
    </location>
</feature>
<dbReference type="Pfam" id="PF14530">
    <property type="entry name" value="DUF4439"/>
    <property type="match status" value="1"/>
</dbReference>
<evidence type="ECO:0000256" key="1">
    <source>
        <dbReference type="SAM" id="MobiDB-lite"/>
    </source>
</evidence>
<feature type="domain" description="DUF4439" evidence="2">
    <location>
        <begin position="486"/>
        <end position="612"/>
    </location>
</feature>